<gene>
    <name evidence="2" type="ORF">GCM10007315_32580</name>
</gene>
<evidence type="ECO:0008006" key="4">
    <source>
        <dbReference type="Google" id="ProtNLM"/>
    </source>
</evidence>
<evidence type="ECO:0000256" key="1">
    <source>
        <dbReference type="SAM" id="Phobius"/>
    </source>
</evidence>
<comment type="caution">
    <text evidence="2">The sequence shown here is derived from an EMBL/GenBank/DDBJ whole genome shotgun (WGS) entry which is preliminary data.</text>
</comment>
<reference evidence="2" key="2">
    <citation type="submission" date="2020-09" db="EMBL/GenBank/DDBJ databases">
        <authorList>
            <person name="Sun Q."/>
            <person name="Kim S."/>
        </authorList>
    </citation>
    <scope>NUCLEOTIDE SEQUENCE</scope>
    <source>
        <strain evidence="2">KCTC 23310</strain>
    </source>
</reference>
<accession>A0A918U108</accession>
<evidence type="ECO:0000313" key="2">
    <source>
        <dbReference type="EMBL" id="GHC65453.1"/>
    </source>
</evidence>
<keyword evidence="1" id="KW-0472">Membrane</keyword>
<proteinExistence type="predicted"/>
<keyword evidence="3" id="KW-1185">Reference proteome</keyword>
<dbReference type="AlphaFoldDB" id="A0A918U108"/>
<dbReference type="Proteomes" id="UP000638981">
    <property type="component" value="Unassembled WGS sequence"/>
</dbReference>
<organism evidence="2 3">
    <name type="scientific">Neogemmobacter tilapiae</name>
    <dbReference type="NCBI Taxonomy" id="875041"/>
    <lineage>
        <taxon>Bacteria</taxon>
        <taxon>Pseudomonadati</taxon>
        <taxon>Pseudomonadota</taxon>
        <taxon>Alphaproteobacteria</taxon>
        <taxon>Rhodobacterales</taxon>
        <taxon>Paracoccaceae</taxon>
        <taxon>Neogemmobacter</taxon>
    </lineage>
</organism>
<keyword evidence="1" id="KW-0812">Transmembrane</keyword>
<keyword evidence="1" id="KW-1133">Transmembrane helix</keyword>
<evidence type="ECO:0000313" key="3">
    <source>
        <dbReference type="Proteomes" id="UP000638981"/>
    </source>
</evidence>
<reference evidence="2" key="1">
    <citation type="journal article" date="2014" name="Int. J. Syst. Evol. Microbiol.">
        <title>Complete genome sequence of Corynebacterium casei LMG S-19264T (=DSM 44701T), isolated from a smear-ripened cheese.</title>
        <authorList>
            <consortium name="US DOE Joint Genome Institute (JGI-PGF)"/>
            <person name="Walter F."/>
            <person name="Albersmeier A."/>
            <person name="Kalinowski J."/>
            <person name="Ruckert C."/>
        </authorList>
    </citation>
    <scope>NUCLEOTIDE SEQUENCE</scope>
    <source>
        <strain evidence="2">KCTC 23310</strain>
    </source>
</reference>
<sequence>MTKNRADDAGTTLLETLISLAIMAMIAVMMGSLLSGTARFLGRAHLAGQDVDQIVARDQLRAYLEGALISPFPADHRPLFEGDSRSMRFLSSETQGVFWPGEAVEVYLGRSQETGAIALGARGAKGSGMGMMETGNSLTSPGGDLSIAYFGQVASDQPPAWRADWAAGWAAPRLVRITLSDERGVLPPLILWPAKKHVQSEISASSLLPPATPSRP</sequence>
<name>A0A918U108_9RHOB</name>
<protein>
    <recommendedName>
        <fullName evidence="4">Prepilin-type N-terminal cleavage/methylation domain-containing protein</fullName>
    </recommendedName>
</protein>
<feature type="transmembrane region" description="Helical" evidence="1">
    <location>
        <begin position="12"/>
        <end position="34"/>
    </location>
</feature>
<dbReference type="EMBL" id="BMYJ01000012">
    <property type="protein sequence ID" value="GHC65453.1"/>
    <property type="molecule type" value="Genomic_DNA"/>
</dbReference>